<dbReference type="RefSeq" id="WP_200587773.1">
    <property type="nucleotide sequence ID" value="NZ_JAEHFY010000025.1"/>
</dbReference>
<reference evidence="12 13" key="1">
    <citation type="submission" date="2020-12" db="EMBL/GenBank/DDBJ databases">
        <title>Bacterial novel species Pedobacter sp. SD-b isolated from soil.</title>
        <authorList>
            <person name="Jung H.-Y."/>
        </authorList>
    </citation>
    <scope>NUCLEOTIDE SEQUENCE [LARGE SCALE GENOMIC DNA]</scope>
    <source>
        <strain evidence="12 13">SD-b</strain>
    </source>
</reference>
<dbReference type="CDD" id="cd16917">
    <property type="entry name" value="HATPase_UhpB-NarQ-NarX-like"/>
    <property type="match status" value="1"/>
</dbReference>
<dbReference type="PANTHER" id="PTHR24421">
    <property type="entry name" value="NITRATE/NITRITE SENSOR PROTEIN NARX-RELATED"/>
    <property type="match status" value="1"/>
</dbReference>
<dbReference type="PROSITE" id="PS50109">
    <property type="entry name" value="HIS_KIN"/>
    <property type="match status" value="1"/>
</dbReference>
<accession>A0ABS1BPB7</accession>
<comment type="caution">
    <text evidence="12">The sequence shown here is derived from an EMBL/GenBank/DDBJ whole genome shotgun (WGS) entry which is preliminary data.</text>
</comment>
<evidence type="ECO:0000256" key="5">
    <source>
        <dbReference type="ARBA" id="ARBA00022741"/>
    </source>
</evidence>
<dbReference type="GO" id="GO:0016301">
    <property type="term" value="F:kinase activity"/>
    <property type="evidence" value="ECO:0007669"/>
    <property type="project" value="UniProtKB-KW"/>
</dbReference>
<evidence type="ECO:0000259" key="11">
    <source>
        <dbReference type="PROSITE" id="PS50109"/>
    </source>
</evidence>
<dbReference type="EMBL" id="JAEHFY010000025">
    <property type="protein sequence ID" value="MBK0384251.1"/>
    <property type="molecule type" value="Genomic_DNA"/>
</dbReference>
<dbReference type="Gene3D" id="1.25.40.10">
    <property type="entry name" value="Tetratricopeptide repeat domain"/>
    <property type="match status" value="2"/>
</dbReference>
<keyword evidence="10" id="KW-0472">Membrane</keyword>
<evidence type="ECO:0000256" key="7">
    <source>
        <dbReference type="ARBA" id="ARBA00022840"/>
    </source>
</evidence>
<evidence type="ECO:0000256" key="2">
    <source>
        <dbReference type="ARBA" id="ARBA00012438"/>
    </source>
</evidence>
<dbReference type="Pfam" id="PF13424">
    <property type="entry name" value="TPR_12"/>
    <property type="match status" value="2"/>
</dbReference>
<dbReference type="Gene3D" id="3.30.565.10">
    <property type="entry name" value="Histidine kinase-like ATPase, C-terminal domain"/>
    <property type="match status" value="1"/>
</dbReference>
<protein>
    <recommendedName>
        <fullName evidence="2">histidine kinase</fullName>
        <ecNumber evidence="2">2.7.13.3</ecNumber>
    </recommendedName>
</protein>
<gene>
    <name evidence="12" type="ORF">I5M32_14885</name>
</gene>
<dbReference type="InterPro" id="IPR036890">
    <property type="entry name" value="HATPase_C_sf"/>
</dbReference>
<dbReference type="InterPro" id="IPR005467">
    <property type="entry name" value="His_kinase_dom"/>
</dbReference>
<evidence type="ECO:0000313" key="13">
    <source>
        <dbReference type="Proteomes" id="UP000660024"/>
    </source>
</evidence>
<evidence type="ECO:0000256" key="1">
    <source>
        <dbReference type="ARBA" id="ARBA00000085"/>
    </source>
</evidence>
<evidence type="ECO:0000256" key="4">
    <source>
        <dbReference type="ARBA" id="ARBA00022679"/>
    </source>
</evidence>
<dbReference type="InterPro" id="IPR050482">
    <property type="entry name" value="Sensor_HK_TwoCompSys"/>
</dbReference>
<evidence type="ECO:0000256" key="3">
    <source>
        <dbReference type="ARBA" id="ARBA00022553"/>
    </source>
</evidence>
<evidence type="ECO:0000313" key="12">
    <source>
        <dbReference type="EMBL" id="MBK0384251.1"/>
    </source>
</evidence>
<keyword evidence="6 12" id="KW-0418">Kinase</keyword>
<keyword evidence="3" id="KW-0597">Phosphoprotein</keyword>
<dbReference type="Gene3D" id="1.20.5.1930">
    <property type="match status" value="1"/>
</dbReference>
<dbReference type="SUPFAM" id="SSF48452">
    <property type="entry name" value="TPR-like"/>
    <property type="match status" value="2"/>
</dbReference>
<dbReference type="InterPro" id="IPR003594">
    <property type="entry name" value="HATPase_dom"/>
</dbReference>
<keyword evidence="5" id="KW-0547">Nucleotide-binding</keyword>
<keyword evidence="10" id="KW-1133">Transmembrane helix</keyword>
<keyword evidence="13" id="KW-1185">Reference proteome</keyword>
<keyword evidence="10" id="KW-0812">Transmembrane</keyword>
<evidence type="ECO:0000256" key="9">
    <source>
        <dbReference type="PROSITE-ProRule" id="PRU00339"/>
    </source>
</evidence>
<proteinExistence type="predicted"/>
<keyword evidence="4" id="KW-0808">Transferase</keyword>
<comment type="catalytic activity">
    <reaction evidence="1">
        <text>ATP + protein L-histidine = ADP + protein N-phospho-L-histidine.</text>
        <dbReference type="EC" id="2.7.13.3"/>
    </reaction>
</comment>
<keyword evidence="7" id="KW-0067">ATP-binding</keyword>
<dbReference type="EC" id="2.7.13.3" evidence="2"/>
<evidence type="ECO:0000256" key="6">
    <source>
        <dbReference type="ARBA" id="ARBA00022777"/>
    </source>
</evidence>
<dbReference type="SUPFAM" id="SSF55874">
    <property type="entry name" value="ATPase domain of HSP90 chaperone/DNA topoisomerase II/histidine kinase"/>
    <property type="match status" value="1"/>
</dbReference>
<dbReference type="PANTHER" id="PTHR24421:SF10">
    <property type="entry name" value="NITRATE_NITRITE SENSOR PROTEIN NARQ"/>
    <property type="match status" value="1"/>
</dbReference>
<keyword evidence="8" id="KW-0902">Two-component regulatory system</keyword>
<keyword evidence="9" id="KW-0802">TPR repeat</keyword>
<organism evidence="12 13">
    <name type="scientific">Pedobacter segetis</name>
    <dbReference type="NCBI Taxonomy" id="2793069"/>
    <lineage>
        <taxon>Bacteria</taxon>
        <taxon>Pseudomonadati</taxon>
        <taxon>Bacteroidota</taxon>
        <taxon>Sphingobacteriia</taxon>
        <taxon>Sphingobacteriales</taxon>
        <taxon>Sphingobacteriaceae</taxon>
        <taxon>Pedobacter</taxon>
    </lineage>
</organism>
<dbReference type="Pfam" id="PF07730">
    <property type="entry name" value="HisKA_3"/>
    <property type="match status" value="1"/>
</dbReference>
<dbReference type="InterPro" id="IPR011712">
    <property type="entry name" value="Sig_transdc_His_kin_sub3_dim/P"/>
</dbReference>
<evidence type="ECO:0000256" key="10">
    <source>
        <dbReference type="SAM" id="Phobius"/>
    </source>
</evidence>
<feature type="repeat" description="TPR" evidence="9">
    <location>
        <begin position="173"/>
        <end position="206"/>
    </location>
</feature>
<sequence>MNYKKIHVYVNNTVLKKMVLLFCLMLFVAVIKGQTNQNHLDSLEIVFDQEKSDTTKFNLAINLVDGYKNIDSAKASDYILRAEKLVKTKKQEVYYLSAKASFLIVYGKMETANSLLFKALEIAKSNKYLKEEAKVYNNLGVSHLQLSKNTLALKYQLEALKIREKLNNEVDLETSYINIGNVYFAILDDEKALQYYKKALYYANKLGLEIELGKLYNNIAGVFYDKNDYEHTKYYLLKSLRYKRKTNSKTGEVTTLNSLGDVCSSLGDFTESENYYQQALLLANRLGDDMNKANILNSLGHLHRYKNEFIEAVSYQDKALALSKKISYKDMEMDALLELSINYRNLKDYHKAYTFFKSYTEVKDSITQTSNKTEIAELQTKYDTDRREQKISRLNQENTIQKLTIKSKNLSITIMIISFLVALIIIGFLYYSYQLKQQKSLQSAIINQQDLASKAILKAEENERKRIASDLHDGLGQMFSTVKLNLSSFEDDVYFKDDNIKNNFLKTINLVDHSCKELRTISHQMASDVLIKLGLVAAIRDFIQNIDQNKLKVNFQSIGINDRIPSNIETVLYRVVQESVNNTIKHAKASNLDIQLLKEQGELTLIIEDNGIGFNVDDMGKFKGIGLQNIQSRVAYLKGNIDFDSAPNRGTVISIFVPLA</sequence>
<evidence type="ECO:0000256" key="8">
    <source>
        <dbReference type="ARBA" id="ARBA00023012"/>
    </source>
</evidence>
<dbReference type="Proteomes" id="UP000660024">
    <property type="component" value="Unassembled WGS sequence"/>
</dbReference>
<dbReference type="Pfam" id="PF02518">
    <property type="entry name" value="HATPase_c"/>
    <property type="match status" value="1"/>
</dbReference>
<dbReference type="InterPro" id="IPR019734">
    <property type="entry name" value="TPR_rpt"/>
</dbReference>
<name>A0ABS1BPB7_9SPHI</name>
<feature type="domain" description="Histidine kinase" evidence="11">
    <location>
        <begin position="572"/>
        <end position="660"/>
    </location>
</feature>
<dbReference type="SMART" id="SM00387">
    <property type="entry name" value="HATPase_c"/>
    <property type="match status" value="1"/>
</dbReference>
<dbReference type="InterPro" id="IPR011990">
    <property type="entry name" value="TPR-like_helical_dom_sf"/>
</dbReference>
<dbReference type="PROSITE" id="PS50005">
    <property type="entry name" value="TPR"/>
    <property type="match status" value="1"/>
</dbReference>
<dbReference type="SMART" id="SM00028">
    <property type="entry name" value="TPR"/>
    <property type="match status" value="6"/>
</dbReference>
<feature type="transmembrane region" description="Helical" evidence="10">
    <location>
        <begin position="410"/>
        <end position="431"/>
    </location>
</feature>